<dbReference type="PROSITE" id="PS00028">
    <property type="entry name" value="ZINC_FINGER_C2H2_1"/>
    <property type="match status" value="2"/>
</dbReference>
<dbReference type="Proteomes" id="UP001497623">
    <property type="component" value="Unassembled WGS sequence"/>
</dbReference>
<dbReference type="Gene3D" id="3.30.890.10">
    <property type="entry name" value="Methyl-cpg-binding Protein 2, Chain A"/>
    <property type="match status" value="1"/>
</dbReference>
<evidence type="ECO:0000313" key="5">
    <source>
        <dbReference type="Proteomes" id="UP001497623"/>
    </source>
</evidence>
<organism evidence="4 5">
    <name type="scientific">Meganyctiphanes norvegica</name>
    <name type="common">Northern krill</name>
    <name type="synonym">Thysanopoda norvegica</name>
    <dbReference type="NCBI Taxonomy" id="48144"/>
    <lineage>
        <taxon>Eukaryota</taxon>
        <taxon>Metazoa</taxon>
        <taxon>Ecdysozoa</taxon>
        <taxon>Arthropoda</taxon>
        <taxon>Crustacea</taxon>
        <taxon>Multicrustacea</taxon>
        <taxon>Malacostraca</taxon>
        <taxon>Eumalacostraca</taxon>
        <taxon>Eucarida</taxon>
        <taxon>Euphausiacea</taxon>
        <taxon>Euphausiidae</taxon>
        <taxon>Meganyctiphanes</taxon>
    </lineage>
</organism>
<dbReference type="GO" id="GO:0003677">
    <property type="term" value="F:DNA binding"/>
    <property type="evidence" value="ECO:0007669"/>
    <property type="project" value="InterPro"/>
</dbReference>
<reference evidence="4 5" key="1">
    <citation type="submission" date="2024-05" db="EMBL/GenBank/DDBJ databases">
        <authorList>
            <person name="Wallberg A."/>
        </authorList>
    </citation>
    <scope>NUCLEOTIDE SEQUENCE [LARGE SCALE GENOMIC DNA]</scope>
</reference>
<evidence type="ECO:0000259" key="3">
    <source>
        <dbReference type="PROSITE" id="PS50982"/>
    </source>
</evidence>
<keyword evidence="1" id="KW-0863">Zinc-finger</keyword>
<feature type="domain" description="MBD" evidence="3">
    <location>
        <begin position="351"/>
        <end position="426"/>
    </location>
</feature>
<dbReference type="InterPro" id="IPR001739">
    <property type="entry name" value="Methyl_CpG_DNA-bd"/>
</dbReference>
<evidence type="ECO:0008006" key="6">
    <source>
        <dbReference type="Google" id="ProtNLM"/>
    </source>
</evidence>
<evidence type="ECO:0000256" key="1">
    <source>
        <dbReference type="PROSITE-ProRule" id="PRU00042"/>
    </source>
</evidence>
<protein>
    <recommendedName>
        <fullName evidence="6">C2H2-type domain-containing protein</fullName>
    </recommendedName>
</protein>
<gene>
    <name evidence="4" type="ORF">MNOR_LOCUS38379</name>
</gene>
<keyword evidence="1" id="KW-0479">Metal-binding</keyword>
<dbReference type="PROSITE" id="PS50982">
    <property type="entry name" value="MBD"/>
    <property type="match status" value="2"/>
</dbReference>
<keyword evidence="5" id="KW-1185">Reference proteome</keyword>
<evidence type="ECO:0000313" key="4">
    <source>
        <dbReference type="EMBL" id="CAL4211159.1"/>
    </source>
</evidence>
<dbReference type="AlphaFoldDB" id="A0AAV2SJN4"/>
<dbReference type="InterPro" id="IPR016177">
    <property type="entry name" value="DNA-bd_dom_sf"/>
</dbReference>
<dbReference type="EMBL" id="CAXKWB010086456">
    <property type="protein sequence ID" value="CAL4211159.1"/>
    <property type="molecule type" value="Genomic_DNA"/>
</dbReference>
<keyword evidence="1" id="KW-0862">Zinc</keyword>
<dbReference type="InterPro" id="IPR013087">
    <property type="entry name" value="Znf_C2H2_type"/>
</dbReference>
<sequence length="550" mass="63879">MNKMGYDENDNNGFECSECDFKCSSETAIMEHSAMHQCQRNDIDSSLDIIENDSMKVETAVIYQSKFNGKNEIESCSRLKDPPDIKPCGSNIGNEYKDNNIADNIQDNLNTKETFLSCIKREYVPDINDHDNKPVIKTEPYSCEVISTDENYHEIENGNKKLKVENLQIEHKIIPNHSLFYQNEHDNLQPDQNSNNYDKYVNDKLHSDYKNINIFTTNGILNTTNNGCTYGSLSYLSEPSQNNLSFSKFSHNLTPWEITSARTPRIEIEVDNTAIYIPPGWTRKLYMRTGPYNGHEIKYDCYYFTELGLIINSKKSAHDYLIKNPSTEVDIGKLTFPLTQKLRLPDNPRLEVDVDNTGIYIPEGWQRKLSMSKVPNAKMKCRTIYICPEGQRFWDKSRVYLHMFSSVRIKDKYIDLEKMNFSDIIQSFNEFSYIFDVRRIVPRSKVYTLYICRLCSYLNRIKIDANSHISEHSQKLNDIIPPASDLPNKYDYFVCTDCHGKIMKRKDIQAHLQGHNTRQISGTVVGVRCEYDKKNYIKRLVHCCEVCDFG</sequence>
<accession>A0AAV2SJN4</accession>
<dbReference type="GO" id="GO:0008270">
    <property type="term" value="F:zinc ion binding"/>
    <property type="evidence" value="ECO:0007669"/>
    <property type="project" value="UniProtKB-KW"/>
</dbReference>
<dbReference type="PROSITE" id="PS50157">
    <property type="entry name" value="ZINC_FINGER_C2H2_2"/>
    <property type="match status" value="1"/>
</dbReference>
<name>A0AAV2SJN4_MEGNR</name>
<feature type="domain" description="C2H2-type" evidence="2">
    <location>
        <begin position="14"/>
        <end position="41"/>
    </location>
</feature>
<evidence type="ECO:0000259" key="2">
    <source>
        <dbReference type="PROSITE" id="PS50157"/>
    </source>
</evidence>
<dbReference type="SUPFAM" id="SSF54171">
    <property type="entry name" value="DNA-binding domain"/>
    <property type="match status" value="2"/>
</dbReference>
<dbReference type="SMART" id="SM00355">
    <property type="entry name" value="ZnF_C2H2"/>
    <property type="match status" value="3"/>
</dbReference>
<proteinExistence type="predicted"/>
<feature type="domain" description="MBD" evidence="3">
    <location>
        <begin position="267"/>
        <end position="343"/>
    </location>
</feature>
<comment type="caution">
    <text evidence="4">The sequence shown here is derived from an EMBL/GenBank/DDBJ whole genome shotgun (WGS) entry which is preliminary data.</text>
</comment>